<accession>A0A9Q0LXM9</accession>
<protein>
    <submittedName>
        <fullName evidence="2">Actin</fullName>
    </submittedName>
</protein>
<dbReference type="FunFam" id="3.90.640.10:FF:000007">
    <property type="entry name" value="Actin like 7B"/>
    <property type="match status" value="1"/>
</dbReference>
<dbReference type="InterPro" id="IPR004000">
    <property type="entry name" value="Actin"/>
</dbReference>
<dbReference type="FunFam" id="3.30.420.40:FF:000050">
    <property type="entry name" value="Actin, alpha skeletal muscle"/>
    <property type="match status" value="1"/>
</dbReference>
<reference evidence="2" key="1">
    <citation type="submission" date="2022-10" db="EMBL/GenBank/DDBJ databases">
        <title>Novel sulphate-reducing endosymbionts in the free-living metamonad Anaeramoeba.</title>
        <authorList>
            <person name="Jerlstrom-Hultqvist J."/>
            <person name="Cepicka I."/>
            <person name="Gallot-Lavallee L."/>
            <person name="Salas-Leiva D."/>
            <person name="Curtis B.A."/>
            <person name="Zahonova K."/>
            <person name="Pipaliya S."/>
            <person name="Dacks J."/>
            <person name="Roger A.J."/>
        </authorList>
    </citation>
    <scope>NUCLEOTIDE SEQUENCE</scope>
    <source>
        <strain evidence="2">BMAN</strain>
    </source>
</reference>
<gene>
    <name evidence="2" type="ORF">M0811_14027</name>
</gene>
<keyword evidence="3" id="KW-1185">Reference proteome</keyword>
<sequence>MFDPDEIQAIVLDNGSFEIRTGFAGDDEPRIVTSSVIGEKLNQYDSYNSSSTSSKTEYIGNEAQTNREILNLNYPIQRGIIEDWDNMEKIWNDIFANQIKINPNQHPILMINPPFNPKSHREKTIQIMFETFDIPAFYIANSGKLSLYSSGRGSGIIVDIGHGVTHTQPIYEGYEIPNAIDRYDISGFDLTNFLIKLLEERGYSFTTSNEIEMAREIKEKLCYCSINYEEEIKQNQNQFNLEKEYELKNGDIISISEERIKCCEGLFQPRLMGIDLEGIHKIIYNSIMECDVDARRDFIGNIILSGGSTFFPNFTDRLLNELKALFPQQARVKLVVPPERKYSPWIGGSILASLSTFHGMWISKEEYDEVGPNIIDQKC</sequence>
<evidence type="ECO:0000313" key="3">
    <source>
        <dbReference type="Proteomes" id="UP001149090"/>
    </source>
</evidence>
<dbReference type="SUPFAM" id="SSF53067">
    <property type="entry name" value="Actin-like ATPase domain"/>
    <property type="match status" value="2"/>
</dbReference>
<dbReference type="PANTHER" id="PTHR11937">
    <property type="entry name" value="ACTIN"/>
    <property type="match status" value="1"/>
</dbReference>
<proteinExistence type="inferred from homology"/>
<evidence type="ECO:0000313" key="2">
    <source>
        <dbReference type="EMBL" id="KAJ5080506.1"/>
    </source>
</evidence>
<dbReference type="InterPro" id="IPR004001">
    <property type="entry name" value="Actin_CS"/>
</dbReference>
<dbReference type="FunFam" id="3.30.420.40:FF:000058">
    <property type="entry name" value="Putative actin-related protein 5"/>
    <property type="match status" value="1"/>
</dbReference>
<evidence type="ECO:0000256" key="1">
    <source>
        <dbReference type="RuleBase" id="RU000487"/>
    </source>
</evidence>
<dbReference type="InterPro" id="IPR043129">
    <property type="entry name" value="ATPase_NBD"/>
</dbReference>
<dbReference type="PRINTS" id="PR00190">
    <property type="entry name" value="ACTIN"/>
</dbReference>
<dbReference type="Proteomes" id="UP001149090">
    <property type="component" value="Unassembled WGS sequence"/>
</dbReference>
<dbReference type="EMBL" id="JAPDFW010000009">
    <property type="protein sequence ID" value="KAJ5080506.1"/>
    <property type="molecule type" value="Genomic_DNA"/>
</dbReference>
<dbReference type="Gene3D" id="3.30.420.40">
    <property type="match status" value="2"/>
</dbReference>
<comment type="similarity">
    <text evidence="1">Belongs to the actin family.</text>
</comment>
<dbReference type="PROSITE" id="PS00432">
    <property type="entry name" value="ACTINS_2"/>
    <property type="match status" value="1"/>
</dbReference>
<organism evidence="2 3">
    <name type="scientific">Anaeramoeba ignava</name>
    <name type="common">Anaerobic marine amoeba</name>
    <dbReference type="NCBI Taxonomy" id="1746090"/>
    <lineage>
        <taxon>Eukaryota</taxon>
        <taxon>Metamonada</taxon>
        <taxon>Anaeramoebidae</taxon>
        <taxon>Anaeramoeba</taxon>
    </lineage>
</organism>
<name>A0A9Q0LXM9_ANAIG</name>
<comment type="caution">
    <text evidence="2">The sequence shown here is derived from an EMBL/GenBank/DDBJ whole genome shotgun (WGS) entry which is preliminary data.</text>
</comment>
<dbReference type="Pfam" id="PF00022">
    <property type="entry name" value="Actin"/>
    <property type="match status" value="1"/>
</dbReference>
<dbReference type="SMART" id="SM00268">
    <property type="entry name" value="ACTIN"/>
    <property type="match status" value="1"/>
</dbReference>
<dbReference type="Gene3D" id="3.90.640.10">
    <property type="entry name" value="Actin, Chain A, domain 4"/>
    <property type="match status" value="1"/>
</dbReference>
<dbReference type="AlphaFoldDB" id="A0A9Q0LXM9"/>